<gene>
    <name evidence="2" type="ORF">LCGC14_1964060</name>
</gene>
<evidence type="ECO:0000313" key="2">
    <source>
        <dbReference type="EMBL" id="KKL84503.1"/>
    </source>
</evidence>
<keyword evidence="1" id="KW-1133">Transmembrane helix</keyword>
<keyword evidence="1" id="KW-0812">Transmembrane</keyword>
<comment type="caution">
    <text evidence="2">The sequence shown here is derived from an EMBL/GenBank/DDBJ whole genome shotgun (WGS) entry which is preliminary data.</text>
</comment>
<dbReference type="AlphaFoldDB" id="A0A0F9FE27"/>
<dbReference type="EMBL" id="LAZR01021678">
    <property type="protein sequence ID" value="KKL84503.1"/>
    <property type="molecule type" value="Genomic_DNA"/>
</dbReference>
<reference evidence="2" key="1">
    <citation type="journal article" date="2015" name="Nature">
        <title>Complex archaea that bridge the gap between prokaryotes and eukaryotes.</title>
        <authorList>
            <person name="Spang A."/>
            <person name="Saw J.H."/>
            <person name="Jorgensen S.L."/>
            <person name="Zaremba-Niedzwiedzka K."/>
            <person name="Martijn J."/>
            <person name="Lind A.E."/>
            <person name="van Eijk R."/>
            <person name="Schleper C."/>
            <person name="Guy L."/>
            <person name="Ettema T.J."/>
        </authorList>
    </citation>
    <scope>NUCLEOTIDE SEQUENCE</scope>
</reference>
<feature type="transmembrane region" description="Helical" evidence="1">
    <location>
        <begin position="6"/>
        <end position="24"/>
    </location>
</feature>
<evidence type="ECO:0000256" key="1">
    <source>
        <dbReference type="SAM" id="Phobius"/>
    </source>
</evidence>
<keyword evidence="1" id="KW-0472">Membrane</keyword>
<protein>
    <submittedName>
        <fullName evidence="2">Uncharacterized protein</fullName>
    </submittedName>
</protein>
<sequence>MLLMAIVSPVIVSILIWAVFRSGYKTGWCKGYMTRYEFEKGLDQGRYDGYPIDENESK</sequence>
<name>A0A0F9FE27_9ZZZZ</name>
<organism evidence="2">
    <name type="scientific">marine sediment metagenome</name>
    <dbReference type="NCBI Taxonomy" id="412755"/>
    <lineage>
        <taxon>unclassified sequences</taxon>
        <taxon>metagenomes</taxon>
        <taxon>ecological metagenomes</taxon>
    </lineage>
</organism>
<proteinExistence type="predicted"/>
<accession>A0A0F9FE27</accession>